<gene>
    <name evidence="2" type="ORF">K469DRAFT_662624</name>
</gene>
<sequence length="436" mass="49290">MAVRFIPSQIGHPSETPVPYTGNPVLLCWGDILLFISNTWSIVGILHPWNRWLCGELDELYPSIPNLICLALHGFLIIFQLLFLVSLPFCVVLPLGSFVLYVAAVMLANFGISRILNGGEDSLISTVNLENDKKHDEECWVFLNGVSVGKHWLQGNVNRLALTFRRPIIGVHNRTYGIIFDLIQCIIERNFCYPTVDIRNSYAVIKECLLEEKHKKVVLILHSQGAIEGGLILDWLLGEVPHDVMQKLEVYTFGSAANHFNNPHRNFASMRAAQTSGTFRPSEKAVRHIEHYADDGDFVARWGVLSFSRTQNRYMGRLFIRSGMGHLLNQHYLNSMFPLDADKRVMEMNTFIDMDVSFSSEGAVDRAREGLVEMLQNGGDGNSEFGAIVEDINSPVEPVSLKRAESVLTHKFANRKPKVRDFSRLWEYRNGGSPEN</sequence>
<evidence type="ECO:0000256" key="1">
    <source>
        <dbReference type="SAM" id="Phobius"/>
    </source>
</evidence>
<evidence type="ECO:0000313" key="2">
    <source>
        <dbReference type="EMBL" id="KAF2186832.1"/>
    </source>
</evidence>
<dbReference type="Proteomes" id="UP000800200">
    <property type="component" value="Unassembled WGS sequence"/>
</dbReference>
<proteinExistence type="predicted"/>
<feature type="transmembrane region" description="Helical" evidence="1">
    <location>
        <begin position="91"/>
        <end position="112"/>
    </location>
</feature>
<dbReference type="EMBL" id="ML994628">
    <property type="protein sequence ID" value="KAF2186832.1"/>
    <property type="molecule type" value="Genomic_DNA"/>
</dbReference>
<dbReference type="PANTHER" id="PTHR42044">
    <property type="entry name" value="DUF676 DOMAIN-CONTAINING PROTEIN-RELATED"/>
    <property type="match status" value="1"/>
</dbReference>
<feature type="transmembrane region" description="Helical" evidence="1">
    <location>
        <begin position="24"/>
        <end position="46"/>
    </location>
</feature>
<keyword evidence="3" id="KW-1185">Reference proteome</keyword>
<dbReference type="AlphaFoldDB" id="A0A6A6E7S8"/>
<dbReference type="PANTHER" id="PTHR42044:SF2">
    <property type="entry name" value="DUF676 DOMAIN-CONTAINING PROTEIN"/>
    <property type="match status" value="1"/>
</dbReference>
<keyword evidence="1" id="KW-1133">Transmembrane helix</keyword>
<evidence type="ECO:0000313" key="3">
    <source>
        <dbReference type="Proteomes" id="UP000800200"/>
    </source>
</evidence>
<protein>
    <recommendedName>
        <fullName evidence="4">DUF676 domain-containing protein</fullName>
    </recommendedName>
</protein>
<keyword evidence="1" id="KW-0812">Transmembrane</keyword>
<name>A0A6A6E7S8_9PEZI</name>
<accession>A0A6A6E7S8</accession>
<dbReference type="OrthoDB" id="202545at2759"/>
<organism evidence="2 3">
    <name type="scientific">Zopfia rhizophila CBS 207.26</name>
    <dbReference type="NCBI Taxonomy" id="1314779"/>
    <lineage>
        <taxon>Eukaryota</taxon>
        <taxon>Fungi</taxon>
        <taxon>Dikarya</taxon>
        <taxon>Ascomycota</taxon>
        <taxon>Pezizomycotina</taxon>
        <taxon>Dothideomycetes</taxon>
        <taxon>Dothideomycetes incertae sedis</taxon>
        <taxon>Zopfiaceae</taxon>
        <taxon>Zopfia</taxon>
    </lineage>
</organism>
<reference evidence="2" key="1">
    <citation type="journal article" date="2020" name="Stud. Mycol.">
        <title>101 Dothideomycetes genomes: a test case for predicting lifestyles and emergence of pathogens.</title>
        <authorList>
            <person name="Haridas S."/>
            <person name="Albert R."/>
            <person name="Binder M."/>
            <person name="Bloem J."/>
            <person name="Labutti K."/>
            <person name="Salamov A."/>
            <person name="Andreopoulos B."/>
            <person name="Baker S."/>
            <person name="Barry K."/>
            <person name="Bills G."/>
            <person name="Bluhm B."/>
            <person name="Cannon C."/>
            <person name="Castanera R."/>
            <person name="Culley D."/>
            <person name="Daum C."/>
            <person name="Ezra D."/>
            <person name="Gonzalez J."/>
            <person name="Henrissat B."/>
            <person name="Kuo A."/>
            <person name="Liang C."/>
            <person name="Lipzen A."/>
            <person name="Lutzoni F."/>
            <person name="Magnuson J."/>
            <person name="Mondo S."/>
            <person name="Nolan M."/>
            <person name="Ohm R."/>
            <person name="Pangilinan J."/>
            <person name="Park H.-J."/>
            <person name="Ramirez L."/>
            <person name="Alfaro M."/>
            <person name="Sun H."/>
            <person name="Tritt A."/>
            <person name="Yoshinaga Y."/>
            <person name="Zwiers L.-H."/>
            <person name="Turgeon B."/>
            <person name="Goodwin S."/>
            <person name="Spatafora J."/>
            <person name="Crous P."/>
            <person name="Grigoriev I."/>
        </authorList>
    </citation>
    <scope>NUCLEOTIDE SEQUENCE</scope>
    <source>
        <strain evidence="2">CBS 207.26</strain>
    </source>
</reference>
<keyword evidence="1" id="KW-0472">Membrane</keyword>
<evidence type="ECO:0008006" key="4">
    <source>
        <dbReference type="Google" id="ProtNLM"/>
    </source>
</evidence>
<feature type="transmembrane region" description="Helical" evidence="1">
    <location>
        <begin position="67"/>
        <end position="85"/>
    </location>
</feature>